<dbReference type="InterPro" id="IPR051685">
    <property type="entry name" value="Ycf3/AcsC/BcsC/TPR_MFPF"/>
</dbReference>
<dbReference type="SMART" id="SM00028">
    <property type="entry name" value="TPR"/>
    <property type="match status" value="2"/>
</dbReference>
<evidence type="ECO:0000256" key="1">
    <source>
        <dbReference type="ARBA" id="ARBA00022737"/>
    </source>
</evidence>
<reference evidence="4" key="1">
    <citation type="submission" date="2021-01" db="EMBL/GenBank/DDBJ databases">
        <authorList>
            <consortium name="Genoscope - CEA"/>
            <person name="William W."/>
        </authorList>
    </citation>
    <scope>NUCLEOTIDE SEQUENCE</scope>
</reference>
<gene>
    <name evidence="4" type="ORF">POCTA_138.1.T0730201</name>
</gene>
<organism evidence="4 5">
    <name type="scientific">Paramecium octaurelia</name>
    <dbReference type="NCBI Taxonomy" id="43137"/>
    <lineage>
        <taxon>Eukaryota</taxon>
        <taxon>Sar</taxon>
        <taxon>Alveolata</taxon>
        <taxon>Ciliophora</taxon>
        <taxon>Intramacronucleata</taxon>
        <taxon>Oligohymenophorea</taxon>
        <taxon>Peniculida</taxon>
        <taxon>Parameciidae</taxon>
        <taxon>Paramecium</taxon>
    </lineage>
</organism>
<dbReference type="AlphaFoldDB" id="A0A8S1VRC2"/>
<evidence type="ECO:0000313" key="4">
    <source>
        <dbReference type="EMBL" id="CAD8179770.1"/>
    </source>
</evidence>
<name>A0A8S1VRC2_PAROT</name>
<dbReference type="InterPro" id="IPR019734">
    <property type="entry name" value="TPR_rpt"/>
</dbReference>
<dbReference type="Proteomes" id="UP000683925">
    <property type="component" value="Unassembled WGS sequence"/>
</dbReference>
<sequence length="276" mass="32484">MIQQASLKLRCQEDNHIEEIDFICYHEFCTGFRLNCFDCFKKGIHHTHSDDVKKVNSLIPFIESNNKECDNLIDDLNKCVETLNQSFSQLTKGIRNKYSLVKERLVNMNSYQINDYLNSTIKLMEYKQSISKIIEEQIKKLNHAFNNLYEQLQLSSFNYYLIDDNNIERAEDLCNQGKKLYLDLNYNEALTYFDKSIVINTSNQESLCYKGNCLMMLNKYEDAITWFDKALAIDPNYVISLSNKGRFHHPYINRLMFNDVKQIQGCNHFVGQSISY</sequence>
<evidence type="ECO:0000256" key="3">
    <source>
        <dbReference type="PROSITE-ProRule" id="PRU00339"/>
    </source>
</evidence>
<feature type="repeat" description="TPR" evidence="3">
    <location>
        <begin position="204"/>
        <end position="237"/>
    </location>
</feature>
<protein>
    <recommendedName>
        <fullName evidence="6">Tetratricopeptide repeat protein</fullName>
    </recommendedName>
</protein>
<dbReference type="EMBL" id="CAJJDP010000072">
    <property type="protein sequence ID" value="CAD8179770.1"/>
    <property type="molecule type" value="Genomic_DNA"/>
</dbReference>
<dbReference type="OrthoDB" id="413073at2759"/>
<keyword evidence="5" id="KW-1185">Reference proteome</keyword>
<keyword evidence="1" id="KW-0677">Repeat</keyword>
<evidence type="ECO:0008006" key="6">
    <source>
        <dbReference type="Google" id="ProtNLM"/>
    </source>
</evidence>
<comment type="caution">
    <text evidence="4">The sequence shown here is derived from an EMBL/GenBank/DDBJ whole genome shotgun (WGS) entry which is preliminary data.</text>
</comment>
<evidence type="ECO:0000313" key="5">
    <source>
        <dbReference type="Proteomes" id="UP000683925"/>
    </source>
</evidence>
<dbReference type="PROSITE" id="PS50005">
    <property type="entry name" value="TPR"/>
    <property type="match status" value="1"/>
</dbReference>
<proteinExistence type="predicted"/>
<evidence type="ECO:0000256" key="2">
    <source>
        <dbReference type="ARBA" id="ARBA00022803"/>
    </source>
</evidence>
<dbReference type="Pfam" id="PF00515">
    <property type="entry name" value="TPR_1"/>
    <property type="match status" value="1"/>
</dbReference>
<dbReference type="PANTHER" id="PTHR44943:SF4">
    <property type="entry name" value="TPR REPEAT-CONTAINING PROTEIN MJ0798"/>
    <property type="match status" value="1"/>
</dbReference>
<keyword evidence="2 3" id="KW-0802">TPR repeat</keyword>
<accession>A0A8S1VRC2</accession>
<dbReference type="PANTHER" id="PTHR44943">
    <property type="entry name" value="CELLULOSE SYNTHASE OPERON PROTEIN C"/>
    <property type="match status" value="1"/>
</dbReference>